<keyword evidence="2" id="KW-1185">Reference proteome</keyword>
<gene>
    <name evidence="1" type="ORF">CRU91_03830</name>
</gene>
<reference evidence="1 2" key="1">
    <citation type="submission" date="2017-10" db="EMBL/GenBank/DDBJ databases">
        <title>Genomics of the genus Arcobacter.</title>
        <authorList>
            <person name="Perez-Cataluna A."/>
            <person name="Figueras M.J."/>
        </authorList>
    </citation>
    <scope>NUCLEOTIDE SEQUENCE [LARGE SCALE GENOMIC DNA]</scope>
    <source>
        <strain evidence="1 2">CECT 9230</strain>
    </source>
</reference>
<dbReference type="EMBL" id="PDKB01000005">
    <property type="protein sequence ID" value="RBQ29546.1"/>
    <property type="molecule type" value="Genomic_DNA"/>
</dbReference>
<name>A0A366MTF7_9BACT</name>
<comment type="caution">
    <text evidence="1">The sequence shown here is derived from an EMBL/GenBank/DDBJ whole genome shotgun (WGS) entry which is preliminary data.</text>
</comment>
<organism evidence="1 2">
    <name type="scientific">Aliarcobacter vitoriensis</name>
    <dbReference type="NCBI Taxonomy" id="2011099"/>
    <lineage>
        <taxon>Bacteria</taxon>
        <taxon>Pseudomonadati</taxon>
        <taxon>Campylobacterota</taxon>
        <taxon>Epsilonproteobacteria</taxon>
        <taxon>Campylobacterales</taxon>
        <taxon>Arcobacteraceae</taxon>
        <taxon>Aliarcobacter</taxon>
    </lineage>
</organism>
<evidence type="ECO:0008006" key="3">
    <source>
        <dbReference type="Google" id="ProtNLM"/>
    </source>
</evidence>
<dbReference type="Proteomes" id="UP000252669">
    <property type="component" value="Unassembled WGS sequence"/>
</dbReference>
<sequence>MIKNSIGGQKKVKGFICKTCNTTTGKEWDHAIDKNFGEILSVMFNIKRDRGKVQDIKVKDTLSNNNFLINSNKIEQIEPEYTYDEENGKIFITAPNKKRGNQYLEQLKKLGIIPKETIKEKDFVTNEEIKINTSFNLNIPELESNFSKSIVKSALALLSTHNNGSTLEYCKVAKDFLENDVNNCIEYNNYIFIENRPFATPLHCVYVFSNKNIINAYVELFGIARYIICLSNTYDGSDINLVYAINPQTAEEINPSELNFKKELTKTIHPGELHKELSDEILFDAEIDQIFIEYVRNLNTMKNSSDIKIIELYIRSYFLKKLKLKIKNSKYNNHLIEKLKYLTI</sequence>
<protein>
    <recommendedName>
        <fullName evidence="3">HNH endonuclease</fullName>
    </recommendedName>
</protein>
<evidence type="ECO:0000313" key="2">
    <source>
        <dbReference type="Proteomes" id="UP000252669"/>
    </source>
</evidence>
<dbReference type="OrthoDB" id="674231at2"/>
<dbReference type="AlphaFoldDB" id="A0A366MTF7"/>
<evidence type="ECO:0000313" key="1">
    <source>
        <dbReference type="EMBL" id="RBQ29546.1"/>
    </source>
</evidence>
<accession>A0A366MTF7</accession>
<proteinExistence type="predicted"/>